<accession>A0ABD5BFM0</accession>
<sequence length="94" mass="10803">MADQVHQHGLRLMGQTNKMRSGWGVRRERQSGAPRLHRRLQNFLSMLPSMVDHAPPNKAARRRPIVVLPIKLEKDFGPLPGPRTHNIANDNHYQ</sequence>
<dbReference type="EMBL" id="JAVIPQ010000128">
    <property type="protein sequence ID" value="MDQ9555298.1"/>
    <property type="molecule type" value="Genomic_DNA"/>
</dbReference>
<evidence type="ECO:0000313" key="3">
    <source>
        <dbReference type="Proteomes" id="UP001234811"/>
    </source>
</evidence>
<evidence type="ECO:0000313" key="2">
    <source>
        <dbReference type="EMBL" id="MDQ9555298.1"/>
    </source>
</evidence>
<dbReference type="RefSeq" id="WP_160211299.1">
    <property type="nucleotide sequence ID" value="NZ_CP139425.1"/>
</dbReference>
<comment type="caution">
    <text evidence="2">The sequence shown here is derived from an EMBL/GenBank/DDBJ whole genome shotgun (WGS) entry which is preliminary data.</text>
</comment>
<organism evidence="2 3">
    <name type="scientific">Serratia marcescens</name>
    <dbReference type="NCBI Taxonomy" id="615"/>
    <lineage>
        <taxon>Bacteria</taxon>
        <taxon>Pseudomonadati</taxon>
        <taxon>Pseudomonadota</taxon>
        <taxon>Gammaproteobacteria</taxon>
        <taxon>Enterobacterales</taxon>
        <taxon>Yersiniaceae</taxon>
        <taxon>Serratia</taxon>
    </lineage>
</organism>
<reference evidence="2 3" key="1">
    <citation type="submission" date="2023-07" db="EMBL/GenBank/DDBJ databases">
        <title>Pathogens genome sequencing project 196.</title>
        <authorList>
            <person name="Cao X."/>
        </authorList>
    </citation>
    <scope>NUCLEOTIDE SEQUENCE [LARGE SCALE GENOMIC DNA]</scope>
    <source>
        <strain evidence="2 3">SM41</strain>
    </source>
</reference>
<dbReference type="AlphaFoldDB" id="A0ABD5BFM0"/>
<evidence type="ECO:0000256" key="1">
    <source>
        <dbReference type="SAM" id="MobiDB-lite"/>
    </source>
</evidence>
<gene>
    <name evidence="2" type="ORF">RF091_07145</name>
</gene>
<feature type="region of interest" description="Disordered" evidence="1">
    <location>
        <begin position="1"/>
        <end position="35"/>
    </location>
</feature>
<proteinExistence type="predicted"/>
<name>A0ABD5BFM0_SERMA</name>
<dbReference type="Proteomes" id="UP001234811">
    <property type="component" value="Unassembled WGS sequence"/>
</dbReference>
<protein>
    <submittedName>
        <fullName evidence="2">Uncharacterized protein</fullName>
    </submittedName>
</protein>